<dbReference type="AlphaFoldDB" id="A0AAV7LMW2"/>
<organism evidence="2 3">
    <name type="scientific">Pleurodeles waltl</name>
    <name type="common">Iberian ribbed newt</name>
    <dbReference type="NCBI Taxonomy" id="8319"/>
    <lineage>
        <taxon>Eukaryota</taxon>
        <taxon>Metazoa</taxon>
        <taxon>Chordata</taxon>
        <taxon>Craniata</taxon>
        <taxon>Vertebrata</taxon>
        <taxon>Euteleostomi</taxon>
        <taxon>Amphibia</taxon>
        <taxon>Batrachia</taxon>
        <taxon>Caudata</taxon>
        <taxon>Salamandroidea</taxon>
        <taxon>Salamandridae</taxon>
        <taxon>Pleurodelinae</taxon>
        <taxon>Pleurodeles</taxon>
    </lineage>
</organism>
<dbReference type="PROSITE" id="PS50053">
    <property type="entry name" value="UBIQUITIN_2"/>
    <property type="match status" value="1"/>
</dbReference>
<accession>A0AAV7LMW2</accession>
<evidence type="ECO:0000259" key="1">
    <source>
        <dbReference type="PROSITE" id="PS50053"/>
    </source>
</evidence>
<proteinExistence type="predicted"/>
<dbReference type="InterPro" id="IPR029071">
    <property type="entry name" value="Ubiquitin-like_domsf"/>
</dbReference>
<dbReference type="SUPFAM" id="SSF54236">
    <property type="entry name" value="Ubiquitin-like"/>
    <property type="match status" value="1"/>
</dbReference>
<dbReference type="InterPro" id="IPR000626">
    <property type="entry name" value="Ubiquitin-like_dom"/>
</dbReference>
<gene>
    <name evidence="2" type="ORF">NDU88_003373</name>
</gene>
<evidence type="ECO:0000313" key="2">
    <source>
        <dbReference type="EMBL" id="KAJ1090238.1"/>
    </source>
</evidence>
<keyword evidence="3" id="KW-1185">Reference proteome</keyword>
<name>A0AAV7LMW2_PLEWA</name>
<feature type="domain" description="Ubiquitin-like" evidence="1">
    <location>
        <begin position="60"/>
        <end position="93"/>
    </location>
</feature>
<comment type="caution">
    <text evidence="2">The sequence shown here is derived from an EMBL/GenBank/DDBJ whole genome shotgun (WGS) entry which is preliminary data.</text>
</comment>
<protein>
    <recommendedName>
        <fullName evidence="1">Ubiquitin-like domain-containing protein</fullName>
    </recommendedName>
</protein>
<dbReference type="Pfam" id="PF00240">
    <property type="entry name" value="ubiquitin"/>
    <property type="match status" value="1"/>
</dbReference>
<reference evidence="2" key="1">
    <citation type="journal article" date="2022" name="bioRxiv">
        <title>Sequencing and chromosome-scale assembly of the giantPleurodeles waltlgenome.</title>
        <authorList>
            <person name="Brown T."/>
            <person name="Elewa A."/>
            <person name="Iarovenko S."/>
            <person name="Subramanian E."/>
            <person name="Araus A.J."/>
            <person name="Petzold A."/>
            <person name="Susuki M."/>
            <person name="Suzuki K.-i.T."/>
            <person name="Hayashi T."/>
            <person name="Toyoda A."/>
            <person name="Oliveira C."/>
            <person name="Osipova E."/>
            <person name="Leigh N.D."/>
            <person name="Simon A."/>
            <person name="Yun M.H."/>
        </authorList>
    </citation>
    <scope>NUCLEOTIDE SEQUENCE</scope>
    <source>
        <strain evidence="2">20211129_DDA</strain>
        <tissue evidence="2">Liver</tissue>
    </source>
</reference>
<dbReference type="Proteomes" id="UP001066276">
    <property type="component" value="Chromosome 11"/>
</dbReference>
<dbReference type="EMBL" id="JANPWB010000015">
    <property type="protein sequence ID" value="KAJ1090238.1"/>
    <property type="molecule type" value="Genomic_DNA"/>
</dbReference>
<evidence type="ECO:0000313" key="3">
    <source>
        <dbReference type="Proteomes" id="UP001066276"/>
    </source>
</evidence>
<sequence length="93" mass="10241">MCRGSCQVLLNSPGGNGGIIDVASSTEDFRKTTLRKFKQLVVERIQAPNLGIIGNEDVGFMFRSKQLEEEKTFAYYGIKPMSTIVMVVRLPGG</sequence>
<dbReference type="Gene3D" id="3.10.20.90">
    <property type="entry name" value="Phosphatidylinositol 3-kinase Catalytic Subunit, Chain A, domain 1"/>
    <property type="match status" value="1"/>
</dbReference>